<name>A0A433UAS9_ELYCH</name>
<dbReference type="OrthoDB" id="6150720at2759"/>
<evidence type="ECO:0000313" key="3">
    <source>
        <dbReference type="EMBL" id="RUS90903.1"/>
    </source>
</evidence>
<feature type="non-terminal residue" evidence="3">
    <location>
        <position position="1"/>
    </location>
</feature>
<comment type="caution">
    <text evidence="3">The sequence shown here is derived from an EMBL/GenBank/DDBJ whole genome shotgun (WGS) entry which is preliminary data.</text>
</comment>
<feature type="domain" description="DUF6729" evidence="2">
    <location>
        <begin position="1"/>
        <end position="215"/>
    </location>
</feature>
<protein>
    <recommendedName>
        <fullName evidence="2">DUF6729 domain-containing protein</fullName>
    </recommendedName>
</protein>
<dbReference type="AlphaFoldDB" id="A0A433UAS9"/>
<evidence type="ECO:0000259" key="2">
    <source>
        <dbReference type="Pfam" id="PF20499"/>
    </source>
</evidence>
<feature type="region of interest" description="Disordered" evidence="1">
    <location>
        <begin position="622"/>
        <end position="642"/>
    </location>
</feature>
<gene>
    <name evidence="3" type="ORF">EGW08_001300</name>
</gene>
<dbReference type="InterPro" id="IPR046616">
    <property type="entry name" value="DUF6729"/>
</dbReference>
<evidence type="ECO:0000313" key="4">
    <source>
        <dbReference type="Proteomes" id="UP000271974"/>
    </source>
</evidence>
<dbReference type="Pfam" id="PF20499">
    <property type="entry name" value="DUF6729"/>
    <property type="match status" value="1"/>
</dbReference>
<dbReference type="EMBL" id="RQTK01000022">
    <property type="protein sequence ID" value="RUS90903.1"/>
    <property type="molecule type" value="Genomic_DNA"/>
</dbReference>
<sequence length="827" mass="92311">DHVWVSKALFTDSGKLKRDLRSMWYHPPQPAAVYSRPPATPSAFFCHRFFLWMPYRIWGYPFVCSQPGCARRQLHSCGLYKTVRRVIDQVDDYYMGTEYLECGRCHKSPGWSLELLDQLGYVERSQFPAVLSYQLALDKKIVSELRHRSLGNSPTAVFKKLQENHTDHHDLQTMTYYNVIGRFSKQATQTLAKPVPPFQRVPSARWLISVYASDVSTRLVDIKSKITSTFGRILKLDSTKRVTKKLAGSARGTAAWATNVGNEHGQILMSVLTATEGEGLRAMAEGLVQRYATAGVPQPQVLYVDRDCCGKFNTRAKDLFPEWRDLDVRLDIWHFMRRLARCVSSESHPLYGTFMKKLSSAIFQWDEDDVRNLQRAKASHLQAKGYRVLATTVELTSKELATHCRRGTRGTAQTVALIDELLNVLKGDMGLETLGVPLFNIPRLEETWAQQRAHVACIQDPPGLSLYTKVGSKSLGGMDLPVYRCARGSTSLESFHLHLNRFIPGESASSHAFQAYLLEGLVRWNDDRHPAAVYSNTDKKSHNFHSQGALVQYAARARADPGVDLARPAQYTGELIGVEYLFSQTGEPLGRLCPEEDEKMPADWETGGEDVVDNLEEVDELPDLTVPPPPSSPPRSPQQIISASPPHLVTVDLGGTAQVEGATQESEADFVGPDGQPGYNSVMALARHLVALRRTDALSNAQVSETLRLYANLADIDKSRLKFPPRHRTQLSSGRFGQKKVAVVAGADSVKRSFMDHDSAAAQWPDVSRMVEAVFTLLLDLHPSGQRLPGGGRKDHWADILGDYRRIRRLAGSGQPTAVCQRQHPAF</sequence>
<accession>A0A433UAS9</accession>
<evidence type="ECO:0000256" key="1">
    <source>
        <dbReference type="SAM" id="MobiDB-lite"/>
    </source>
</evidence>
<dbReference type="STRING" id="188477.A0A433UAS9"/>
<organism evidence="3 4">
    <name type="scientific">Elysia chlorotica</name>
    <name type="common">Eastern emerald elysia</name>
    <name type="synonym">Sea slug</name>
    <dbReference type="NCBI Taxonomy" id="188477"/>
    <lineage>
        <taxon>Eukaryota</taxon>
        <taxon>Metazoa</taxon>
        <taxon>Spiralia</taxon>
        <taxon>Lophotrochozoa</taxon>
        <taxon>Mollusca</taxon>
        <taxon>Gastropoda</taxon>
        <taxon>Heterobranchia</taxon>
        <taxon>Euthyneura</taxon>
        <taxon>Panpulmonata</taxon>
        <taxon>Sacoglossa</taxon>
        <taxon>Placobranchoidea</taxon>
        <taxon>Plakobranchidae</taxon>
        <taxon>Elysia</taxon>
    </lineage>
</organism>
<dbReference type="Proteomes" id="UP000271974">
    <property type="component" value="Unassembled WGS sequence"/>
</dbReference>
<keyword evidence="4" id="KW-1185">Reference proteome</keyword>
<proteinExistence type="predicted"/>
<feature type="compositionally biased region" description="Pro residues" evidence="1">
    <location>
        <begin position="625"/>
        <end position="636"/>
    </location>
</feature>
<dbReference type="PANTHER" id="PTHR24401">
    <property type="entry name" value="SI:CH211-243P7.3-RELATED"/>
    <property type="match status" value="1"/>
</dbReference>
<dbReference type="PANTHER" id="PTHR24401:SF29">
    <property type="entry name" value="SI:CH211-243P7.3-RELATED"/>
    <property type="match status" value="1"/>
</dbReference>
<reference evidence="3 4" key="1">
    <citation type="submission" date="2019-01" db="EMBL/GenBank/DDBJ databases">
        <title>A draft genome assembly of the solar-powered sea slug Elysia chlorotica.</title>
        <authorList>
            <person name="Cai H."/>
            <person name="Li Q."/>
            <person name="Fang X."/>
            <person name="Li J."/>
            <person name="Curtis N.E."/>
            <person name="Altenburger A."/>
            <person name="Shibata T."/>
            <person name="Feng M."/>
            <person name="Maeda T."/>
            <person name="Schwartz J.A."/>
            <person name="Shigenobu S."/>
            <person name="Lundholm N."/>
            <person name="Nishiyama T."/>
            <person name="Yang H."/>
            <person name="Hasebe M."/>
            <person name="Li S."/>
            <person name="Pierce S.K."/>
            <person name="Wang J."/>
        </authorList>
    </citation>
    <scope>NUCLEOTIDE SEQUENCE [LARGE SCALE GENOMIC DNA]</scope>
    <source>
        <strain evidence="3">EC2010</strain>
        <tissue evidence="3">Whole organism of an adult</tissue>
    </source>
</reference>